<protein>
    <recommendedName>
        <fullName evidence="5">Pentapeptide MXKDX repeat protein</fullName>
    </recommendedName>
</protein>
<evidence type="ECO:0008006" key="5">
    <source>
        <dbReference type="Google" id="ProtNLM"/>
    </source>
</evidence>
<name>A0A2S8SQG6_9BACT</name>
<dbReference type="EMBL" id="NIGF01000016">
    <property type="protein sequence ID" value="PQV63028.1"/>
    <property type="molecule type" value="Genomic_DNA"/>
</dbReference>
<keyword evidence="4" id="KW-1185">Reference proteome</keyword>
<accession>A0A2S8SQG6</accession>
<dbReference type="RefSeq" id="WP_106380772.1">
    <property type="nucleotide sequence ID" value="NZ_NIGF01000016.1"/>
</dbReference>
<gene>
    <name evidence="3" type="ORF">B1R32_1164</name>
</gene>
<proteinExistence type="predicted"/>
<dbReference type="AlphaFoldDB" id="A0A2S8SQG6"/>
<dbReference type="InParanoid" id="A0A2S8SQG6"/>
<feature type="compositionally biased region" description="Low complexity" evidence="1">
    <location>
        <begin position="32"/>
        <end position="44"/>
    </location>
</feature>
<evidence type="ECO:0000313" key="4">
    <source>
        <dbReference type="Proteomes" id="UP000237684"/>
    </source>
</evidence>
<keyword evidence="2" id="KW-0732">Signal</keyword>
<sequence length="112" mass="12176">MNLQKIARLGAALAVTGALALPSMAQDKMMDSKMAPKMSSSKMSGHTMSGSKMTGHTMMSDKMVCQMCKMTPAESKTYMGMSKAEKMLFMKHMDKMGMSHSKMMGGKMSGKM</sequence>
<comment type="caution">
    <text evidence="3">The sequence shown here is derived from an EMBL/GenBank/DDBJ whole genome shotgun (WGS) entry which is preliminary data.</text>
</comment>
<organism evidence="3 4">
    <name type="scientific">Abditibacterium utsteinense</name>
    <dbReference type="NCBI Taxonomy" id="1960156"/>
    <lineage>
        <taxon>Bacteria</taxon>
        <taxon>Pseudomonadati</taxon>
        <taxon>Abditibacteriota</taxon>
        <taxon>Abditibacteriia</taxon>
        <taxon>Abditibacteriales</taxon>
        <taxon>Abditibacteriaceae</taxon>
        <taxon>Abditibacterium</taxon>
    </lineage>
</organism>
<reference evidence="3 4" key="1">
    <citation type="journal article" date="2018" name="Syst. Appl. Microbiol.">
        <title>Abditibacterium utsteinense sp. nov., the first cultivated member of candidate phylum FBP, isolated from ice-free Antarctic soil samples.</title>
        <authorList>
            <person name="Tahon G."/>
            <person name="Tytgat B."/>
            <person name="Lebbe L."/>
            <person name="Carlier A."/>
            <person name="Willems A."/>
        </authorList>
    </citation>
    <scope>NUCLEOTIDE SEQUENCE [LARGE SCALE GENOMIC DNA]</scope>
    <source>
        <strain evidence="3 4">LMG 29911</strain>
    </source>
</reference>
<evidence type="ECO:0000256" key="1">
    <source>
        <dbReference type="SAM" id="MobiDB-lite"/>
    </source>
</evidence>
<feature type="region of interest" description="Disordered" evidence="1">
    <location>
        <begin position="31"/>
        <end position="53"/>
    </location>
</feature>
<dbReference type="Proteomes" id="UP000237684">
    <property type="component" value="Unassembled WGS sequence"/>
</dbReference>
<feature type="signal peptide" evidence="2">
    <location>
        <begin position="1"/>
        <end position="25"/>
    </location>
</feature>
<feature type="chain" id="PRO_5015635043" description="Pentapeptide MXKDX repeat protein" evidence="2">
    <location>
        <begin position="26"/>
        <end position="112"/>
    </location>
</feature>
<evidence type="ECO:0000313" key="3">
    <source>
        <dbReference type="EMBL" id="PQV63028.1"/>
    </source>
</evidence>
<evidence type="ECO:0000256" key="2">
    <source>
        <dbReference type="SAM" id="SignalP"/>
    </source>
</evidence>